<organism evidence="2 3">
    <name type="scientific">Nocardia nova</name>
    <dbReference type="NCBI Taxonomy" id="37330"/>
    <lineage>
        <taxon>Bacteria</taxon>
        <taxon>Bacillati</taxon>
        <taxon>Actinomycetota</taxon>
        <taxon>Actinomycetes</taxon>
        <taxon>Mycobacteriales</taxon>
        <taxon>Nocardiaceae</taxon>
        <taxon>Nocardia</taxon>
    </lineage>
</organism>
<dbReference type="Proteomes" id="UP000238356">
    <property type="component" value="Unassembled WGS sequence"/>
</dbReference>
<comment type="caution">
    <text evidence="2">The sequence shown here is derived from an EMBL/GenBank/DDBJ whole genome shotgun (WGS) entry which is preliminary data.</text>
</comment>
<sequence length="140" mass="14158">MRTLSTPTTTVAPSTIEPVADDYAAVCADAVSGVRVDDTECDDATETYVGDDATAAEYAAAGLAGGAVGAAMWYYYSTRNRVVAPAVGARVAGGSYATPLPSLARTPAIYRSGSIDRSGGAITGSTIHRGGLGHRDHSGS</sequence>
<feature type="region of interest" description="Disordered" evidence="1">
    <location>
        <begin position="120"/>
        <end position="140"/>
    </location>
</feature>
<keyword evidence="3" id="KW-1185">Reference proteome</keyword>
<accession>A0A2S6AFJ1</accession>
<protein>
    <submittedName>
        <fullName evidence="2">Uncharacterized protein</fullName>
    </submittedName>
</protein>
<gene>
    <name evidence="2" type="ORF">C5F51_02270</name>
</gene>
<dbReference type="EMBL" id="PSZD01000001">
    <property type="protein sequence ID" value="PPJ33134.1"/>
    <property type="molecule type" value="Genomic_DNA"/>
</dbReference>
<name>A0A2S6AFJ1_9NOCA</name>
<evidence type="ECO:0000256" key="1">
    <source>
        <dbReference type="SAM" id="MobiDB-lite"/>
    </source>
</evidence>
<proteinExistence type="predicted"/>
<dbReference type="RefSeq" id="WP_104362403.1">
    <property type="nucleotide sequence ID" value="NZ_PSZB01000028.1"/>
</dbReference>
<dbReference type="AlphaFoldDB" id="A0A2S6AFJ1"/>
<reference evidence="2 3" key="1">
    <citation type="submission" date="2018-02" db="EMBL/GenBank/DDBJ databases">
        <title>8 Nocardia nova and 1 Nocardia cyriacigeorgica strain used for evolution to TMP-SMX.</title>
        <authorList>
            <person name="Mehta H."/>
            <person name="Weng J."/>
            <person name="Shamoo Y."/>
        </authorList>
    </citation>
    <scope>NUCLEOTIDE SEQUENCE [LARGE SCALE GENOMIC DNA]</scope>
    <source>
        <strain evidence="2 3">BAA2227</strain>
    </source>
</reference>
<evidence type="ECO:0000313" key="3">
    <source>
        <dbReference type="Proteomes" id="UP000238356"/>
    </source>
</evidence>
<evidence type="ECO:0000313" key="2">
    <source>
        <dbReference type="EMBL" id="PPJ33134.1"/>
    </source>
</evidence>